<comment type="caution">
    <text evidence="2">The sequence shown here is derived from an EMBL/GenBank/DDBJ whole genome shotgun (WGS) entry which is preliminary data.</text>
</comment>
<dbReference type="Proteomes" id="UP001139089">
    <property type="component" value="Unassembled WGS sequence"/>
</dbReference>
<reference evidence="2" key="1">
    <citation type="submission" date="2021-12" db="EMBL/GenBank/DDBJ databases">
        <authorList>
            <person name="Li Y."/>
        </authorList>
    </citation>
    <scope>NUCLEOTIDE SEQUENCE</scope>
    <source>
        <strain evidence="2">DKSPLA3</strain>
    </source>
</reference>
<dbReference type="EMBL" id="JAJOZR010000004">
    <property type="protein sequence ID" value="MCD7108894.1"/>
    <property type="molecule type" value="Genomic_DNA"/>
</dbReference>
<keyword evidence="1" id="KW-0812">Transmembrane</keyword>
<sequence length="145" mass="16014">MSDDSVHVPKVSLTETLFGVFLRLVAISCFWFGLNYWALLIGYSFNGSGRFDLLTVPWRVAAATLAVAYPVAALGLWLLVSWGPVIWVVAAATEIVMFGFYPDLFGTKPLILVLHGGAALIFVAFRGVILYQRMRQGRVARFDSP</sequence>
<keyword evidence="3" id="KW-1185">Reference proteome</keyword>
<dbReference type="AlphaFoldDB" id="A0A9X1T0B0"/>
<dbReference type="InterPro" id="IPR046161">
    <property type="entry name" value="DUF6163"/>
</dbReference>
<organism evidence="2 3">
    <name type="scientific">Rhizobium quercicola</name>
    <dbReference type="NCBI Taxonomy" id="2901226"/>
    <lineage>
        <taxon>Bacteria</taxon>
        <taxon>Pseudomonadati</taxon>
        <taxon>Pseudomonadota</taxon>
        <taxon>Alphaproteobacteria</taxon>
        <taxon>Hyphomicrobiales</taxon>
        <taxon>Rhizobiaceae</taxon>
        <taxon>Rhizobium/Agrobacterium group</taxon>
        <taxon>Rhizobium</taxon>
    </lineage>
</organism>
<feature type="transmembrane region" description="Helical" evidence="1">
    <location>
        <begin position="20"/>
        <end position="45"/>
    </location>
</feature>
<keyword evidence="1" id="KW-1133">Transmembrane helix</keyword>
<protein>
    <submittedName>
        <fullName evidence="2">DUF6163 family protein</fullName>
    </submittedName>
</protein>
<accession>A0A9X1T0B0</accession>
<dbReference type="RefSeq" id="WP_231813194.1">
    <property type="nucleotide sequence ID" value="NZ_JAJOZR010000004.1"/>
</dbReference>
<evidence type="ECO:0000313" key="2">
    <source>
        <dbReference type="EMBL" id="MCD7108894.1"/>
    </source>
</evidence>
<name>A0A9X1T0B0_9HYPH</name>
<keyword evidence="1" id="KW-0472">Membrane</keyword>
<gene>
    <name evidence="2" type="ORF">LRX75_07550</name>
</gene>
<feature type="transmembrane region" description="Helical" evidence="1">
    <location>
        <begin position="66"/>
        <end position="90"/>
    </location>
</feature>
<dbReference type="Pfam" id="PF19660">
    <property type="entry name" value="DUF6163"/>
    <property type="match status" value="1"/>
</dbReference>
<evidence type="ECO:0000256" key="1">
    <source>
        <dbReference type="SAM" id="Phobius"/>
    </source>
</evidence>
<proteinExistence type="predicted"/>
<feature type="transmembrane region" description="Helical" evidence="1">
    <location>
        <begin position="110"/>
        <end position="131"/>
    </location>
</feature>
<evidence type="ECO:0000313" key="3">
    <source>
        <dbReference type="Proteomes" id="UP001139089"/>
    </source>
</evidence>